<reference evidence="1 2" key="1">
    <citation type="submission" date="2018-05" db="EMBL/GenBank/DDBJ databases">
        <title>Streptomyces venezuelae.</title>
        <authorList>
            <person name="Kim W."/>
            <person name="Lee N."/>
            <person name="Cho B.-K."/>
        </authorList>
    </citation>
    <scope>NUCLEOTIDE SEQUENCE [LARGE SCALE GENOMIC DNA]</scope>
    <source>
        <strain evidence="1 2">ATCC 21782</strain>
    </source>
</reference>
<dbReference type="InterPro" id="IPR029058">
    <property type="entry name" value="AB_hydrolase_fold"/>
</dbReference>
<evidence type="ECO:0008006" key="3">
    <source>
        <dbReference type="Google" id="ProtNLM"/>
    </source>
</evidence>
<evidence type="ECO:0000313" key="1">
    <source>
        <dbReference type="EMBL" id="QES51826.1"/>
    </source>
</evidence>
<dbReference type="AlphaFoldDB" id="A0A5P2D9S1"/>
<evidence type="ECO:0000313" key="2">
    <source>
        <dbReference type="Proteomes" id="UP000325211"/>
    </source>
</evidence>
<gene>
    <name evidence="1" type="ORF">DEJ50_32200</name>
</gene>
<name>A0A5P2D9S1_STRVZ</name>
<dbReference type="SUPFAM" id="SSF53474">
    <property type="entry name" value="alpha/beta-Hydrolases"/>
    <property type="match status" value="1"/>
</dbReference>
<proteinExistence type="predicted"/>
<dbReference type="OrthoDB" id="3483116at2"/>
<dbReference type="RefSeq" id="WP_150211571.1">
    <property type="nucleotide sequence ID" value="NZ_CP029190.1"/>
</dbReference>
<organism evidence="1 2">
    <name type="scientific">Streptomyces venezuelae</name>
    <dbReference type="NCBI Taxonomy" id="54571"/>
    <lineage>
        <taxon>Bacteria</taxon>
        <taxon>Bacillati</taxon>
        <taxon>Actinomycetota</taxon>
        <taxon>Actinomycetes</taxon>
        <taxon>Kitasatosporales</taxon>
        <taxon>Streptomycetaceae</taxon>
        <taxon>Streptomyces</taxon>
    </lineage>
</organism>
<dbReference type="Proteomes" id="UP000325211">
    <property type="component" value="Chromosome"/>
</dbReference>
<dbReference type="EMBL" id="CP029190">
    <property type="protein sequence ID" value="QES51826.1"/>
    <property type="molecule type" value="Genomic_DNA"/>
</dbReference>
<sequence length="284" mass="30906">MTRIVLVHGIAQEVRGPETLLAEWYPALGDGLTLSGHPGVPREEVSMAFYGDLFRPRGHRGLGTPELDAADVEDGIDRDLLLQWWEQAARLEPAVSGPGDRARLRTPHLVQRALDALSHSAFFAGLAEHLMIGAARQVRRYFTEPALREGIQERLAAAVTDRTEVVVAHSLGSVVAYEALCARPHRPGVALVTLGSPLGVRNLVFDRLRPEPAQGRGRWPGPVRQWVNVADRGDVVALAKELGPRFGERVRDLSIHNGARAHDVRPYLTAAPTGKAIGEGLSGR</sequence>
<protein>
    <recommendedName>
        <fullName evidence="3">Antibiotic ABC transporter ATP-binding protein</fullName>
    </recommendedName>
</protein>
<accession>A0A5P2D9S1</accession>